<keyword evidence="2" id="KW-1185">Reference proteome</keyword>
<dbReference type="Proteomes" id="UP001145742">
    <property type="component" value="Unassembled WGS sequence"/>
</dbReference>
<accession>A0ABQ9DH64</accession>
<name>A0ABQ9DH64_9PASS</name>
<gene>
    <name evidence="1" type="ORF">WISP_57788</name>
</gene>
<comment type="caution">
    <text evidence="1">The sequence shown here is derived from an EMBL/GenBank/DDBJ whole genome shotgun (WGS) entry which is preliminary data.</text>
</comment>
<dbReference type="InterPro" id="IPR011009">
    <property type="entry name" value="Kinase-like_dom_sf"/>
</dbReference>
<evidence type="ECO:0000313" key="2">
    <source>
        <dbReference type="Proteomes" id="UP001145742"/>
    </source>
</evidence>
<dbReference type="SUPFAM" id="SSF56112">
    <property type="entry name" value="Protein kinase-like (PK-like)"/>
    <property type="match status" value="1"/>
</dbReference>
<protein>
    <recommendedName>
        <fullName evidence="3">Protein kinase domain-containing protein</fullName>
    </recommendedName>
</protein>
<evidence type="ECO:0000313" key="1">
    <source>
        <dbReference type="EMBL" id="KAJ7418699.1"/>
    </source>
</evidence>
<dbReference type="EMBL" id="WHWB01033599">
    <property type="protein sequence ID" value="KAJ7418699.1"/>
    <property type="molecule type" value="Genomic_DNA"/>
</dbReference>
<reference evidence="1" key="1">
    <citation type="submission" date="2019-10" db="EMBL/GenBank/DDBJ databases">
        <authorList>
            <person name="Soares A.E.R."/>
            <person name="Aleixo A."/>
            <person name="Schneider P."/>
            <person name="Miyaki C.Y."/>
            <person name="Schneider M.P."/>
            <person name="Mello C."/>
            <person name="Vasconcelos A.T.R."/>
        </authorList>
    </citation>
    <scope>NUCLEOTIDE SEQUENCE</scope>
    <source>
        <tissue evidence="1">Muscle</tissue>
    </source>
</reference>
<sequence>MVLEKSQQSSEVPTVWKRRSNAPCSPMALRSAHSLGHIYDILQCGIKLENIILDLATGGVKPIDFGCVTCSEEMLYTQMTSS</sequence>
<evidence type="ECO:0008006" key="3">
    <source>
        <dbReference type="Google" id="ProtNLM"/>
    </source>
</evidence>
<organism evidence="1 2">
    <name type="scientific">Willisornis vidua</name>
    <name type="common">Xingu scale-backed antbird</name>
    <dbReference type="NCBI Taxonomy" id="1566151"/>
    <lineage>
        <taxon>Eukaryota</taxon>
        <taxon>Metazoa</taxon>
        <taxon>Chordata</taxon>
        <taxon>Craniata</taxon>
        <taxon>Vertebrata</taxon>
        <taxon>Euteleostomi</taxon>
        <taxon>Archelosauria</taxon>
        <taxon>Archosauria</taxon>
        <taxon>Dinosauria</taxon>
        <taxon>Saurischia</taxon>
        <taxon>Theropoda</taxon>
        <taxon>Coelurosauria</taxon>
        <taxon>Aves</taxon>
        <taxon>Neognathae</taxon>
        <taxon>Neoaves</taxon>
        <taxon>Telluraves</taxon>
        <taxon>Australaves</taxon>
        <taxon>Passeriformes</taxon>
        <taxon>Thamnophilidae</taxon>
        <taxon>Willisornis</taxon>
    </lineage>
</organism>
<proteinExistence type="predicted"/>